<evidence type="ECO:0000256" key="1">
    <source>
        <dbReference type="SAM" id="MobiDB-lite"/>
    </source>
</evidence>
<sequence length="304" mass="33919">MLKEALTKRNTEFQASKTTRAKRVSKLQSLESQLQSNSQLKAVSVVSVSEEANDDDVSIAGSCAAAIVFENTNRMELMDDFLEMEKLANSSNDSNPLENLKSKISNLLNSLPKDSDTDKLYEEINRVVQDSVGGKYEELAAAISRIYNFMLVLKKEAKSVTGTSLEENGMFQKLEEFHEKKSRKMNINDFILCVAGILGKDSEESMESSFSRKGHTLAEEEENEEEEELTISNIMNIHSGNESPIHLDNHEFSPSDSETNNLSKSPVRGKHRPMKSVSSSSSSSNPTPEKNTRGFSRFFSTKPK</sequence>
<dbReference type="InterPro" id="IPR008587">
    <property type="entry name" value="FPP_plant"/>
</dbReference>
<evidence type="ECO:0000313" key="2">
    <source>
        <dbReference type="EMBL" id="KAF5787044.1"/>
    </source>
</evidence>
<dbReference type="STRING" id="4232.A0A251TML4"/>
<dbReference type="Gramene" id="mRNA:HanXRQr2_Chr10g0448391">
    <property type="protein sequence ID" value="CDS:HanXRQr2_Chr10g0448391.1"/>
    <property type="gene ID" value="HanXRQr2_Chr10g0448391"/>
</dbReference>
<feature type="compositionally biased region" description="Polar residues" evidence="1">
    <location>
        <begin position="230"/>
        <end position="242"/>
    </location>
</feature>
<reference evidence="2" key="3">
    <citation type="submission" date="2020-06" db="EMBL/GenBank/DDBJ databases">
        <title>Helianthus annuus Genome sequencing and assembly Release 2.</title>
        <authorList>
            <person name="Gouzy J."/>
            <person name="Langlade N."/>
            <person name="Munos S."/>
        </authorList>
    </citation>
    <scope>NUCLEOTIDE SEQUENCE</scope>
    <source>
        <tissue evidence="2">Leaves</tissue>
    </source>
</reference>
<reference evidence="3" key="2">
    <citation type="submission" date="2017-02" db="EMBL/GenBank/DDBJ databases">
        <title>Sunflower complete genome.</title>
        <authorList>
            <person name="Langlade N."/>
            <person name="Munos S."/>
        </authorList>
    </citation>
    <scope>NUCLEOTIDE SEQUENCE [LARGE SCALE GENOMIC DNA]</scope>
    <source>
        <tissue evidence="3">Leaves</tissue>
    </source>
</reference>
<gene>
    <name evidence="3" type="ORF">HannXRQ_Chr10g0302961</name>
    <name evidence="2" type="ORF">HanXRQr2_Chr10g0448391</name>
</gene>
<accession>A0A251TML4</accession>
<dbReference type="EMBL" id="CM007899">
    <property type="protein sequence ID" value="OTG11816.1"/>
    <property type="molecule type" value="Genomic_DNA"/>
</dbReference>
<dbReference type="Proteomes" id="UP000215914">
    <property type="component" value="Chromosome 10"/>
</dbReference>
<feature type="compositionally biased region" description="Polar residues" evidence="1">
    <location>
        <begin position="254"/>
        <end position="264"/>
    </location>
</feature>
<dbReference type="InParanoid" id="A0A251TML4"/>
<feature type="compositionally biased region" description="Acidic residues" evidence="1">
    <location>
        <begin position="219"/>
        <end position="229"/>
    </location>
</feature>
<reference evidence="2 4" key="1">
    <citation type="journal article" date="2017" name="Nature">
        <title>The sunflower genome provides insights into oil metabolism, flowering and Asterid evolution.</title>
        <authorList>
            <person name="Badouin H."/>
            <person name="Gouzy J."/>
            <person name="Grassa C.J."/>
            <person name="Murat F."/>
            <person name="Staton S.E."/>
            <person name="Cottret L."/>
            <person name="Lelandais-Briere C."/>
            <person name="Owens G.L."/>
            <person name="Carrere S."/>
            <person name="Mayjonade B."/>
            <person name="Legrand L."/>
            <person name="Gill N."/>
            <person name="Kane N.C."/>
            <person name="Bowers J.E."/>
            <person name="Hubner S."/>
            <person name="Bellec A."/>
            <person name="Berard A."/>
            <person name="Berges H."/>
            <person name="Blanchet N."/>
            <person name="Boniface M.C."/>
            <person name="Brunel D."/>
            <person name="Catrice O."/>
            <person name="Chaidir N."/>
            <person name="Claudel C."/>
            <person name="Donnadieu C."/>
            <person name="Faraut T."/>
            <person name="Fievet G."/>
            <person name="Helmstetter N."/>
            <person name="King M."/>
            <person name="Knapp S.J."/>
            <person name="Lai Z."/>
            <person name="Le Paslier M.C."/>
            <person name="Lippi Y."/>
            <person name="Lorenzon L."/>
            <person name="Mandel J.R."/>
            <person name="Marage G."/>
            <person name="Marchand G."/>
            <person name="Marquand E."/>
            <person name="Bret-Mestries E."/>
            <person name="Morien E."/>
            <person name="Nambeesan S."/>
            <person name="Nguyen T."/>
            <person name="Pegot-Espagnet P."/>
            <person name="Pouilly N."/>
            <person name="Raftis F."/>
            <person name="Sallet E."/>
            <person name="Schiex T."/>
            <person name="Thomas J."/>
            <person name="Vandecasteele C."/>
            <person name="Vares D."/>
            <person name="Vear F."/>
            <person name="Vautrin S."/>
            <person name="Crespi M."/>
            <person name="Mangin B."/>
            <person name="Burke J.M."/>
            <person name="Salse J."/>
            <person name="Munos S."/>
            <person name="Vincourt P."/>
            <person name="Rieseberg L.H."/>
            <person name="Langlade N.B."/>
        </authorList>
    </citation>
    <scope>NUCLEOTIDE SEQUENCE [LARGE SCALE GENOMIC DNA]</scope>
    <source>
        <strain evidence="4">cv. SF193</strain>
        <tissue evidence="2">Leaves</tissue>
    </source>
</reference>
<evidence type="ECO:0000313" key="3">
    <source>
        <dbReference type="EMBL" id="OTG11816.1"/>
    </source>
</evidence>
<dbReference type="AlphaFoldDB" id="A0A251TML4"/>
<feature type="region of interest" description="Disordered" evidence="1">
    <location>
        <begin position="204"/>
        <end position="304"/>
    </location>
</feature>
<proteinExistence type="predicted"/>
<organism evidence="3 4">
    <name type="scientific">Helianthus annuus</name>
    <name type="common">Common sunflower</name>
    <dbReference type="NCBI Taxonomy" id="4232"/>
    <lineage>
        <taxon>Eukaryota</taxon>
        <taxon>Viridiplantae</taxon>
        <taxon>Streptophyta</taxon>
        <taxon>Embryophyta</taxon>
        <taxon>Tracheophyta</taxon>
        <taxon>Spermatophyta</taxon>
        <taxon>Magnoliopsida</taxon>
        <taxon>eudicotyledons</taxon>
        <taxon>Gunneridae</taxon>
        <taxon>Pentapetalae</taxon>
        <taxon>asterids</taxon>
        <taxon>campanulids</taxon>
        <taxon>Asterales</taxon>
        <taxon>Asteraceae</taxon>
        <taxon>Asteroideae</taxon>
        <taxon>Heliantheae alliance</taxon>
        <taxon>Heliantheae</taxon>
        <taxon>Helianthus</taxon>
    </lineage>
</organism>
<dbReference type="Pfam" id="PF05911">
    <property type="entry name" value="FPP"/>
    <property type="match status" value="1"/>
</dbReference>
<evidence type="ECO:0000313" key="4">
    <source>
        <dbReference type="Proteomes" id="UP000215914"/>
    </source>
</evidence>
<protein>
    <submittedName>
        <fullName evidence="2 3">Filament-like plant protein</fullName>
    </submittedName>
</protein>
<name>A0A251TML4_HELAN</name>
<dbReference type="EMBL" id="MNCJ02000325">
    <property type="protein sequence ID" value="KAF5787044.1"/>
    <property type="molecule type" value="Genomic_DNA"/>
</dbReference>
<keyword evidence="4" id="KW-1185">Reference proteome</keyword>